<feature type="domain" description="C1q" evidence="7">
    <location>
        <begin position="256"/>
        <end position="386"/>
    </location>
</feature>
<dbReference type="PROSITE" id="PS50071">
    <property type="entry name" value="HOMEOBOX_2"/>
    <property type="match status" value="1"/>
</dbReference>
<dbReference type="InterPro" id="IPR001073">
    <property type="entry name" value="C1q_dom"/>
</dbReference>
<dbReference type="GO" id="GO:0005634">
    <property type="term" value="C:nucleus"/>
    <property type="evidence" value="ECO:0007669"/>
    <property type="project" value="UniProtKB-SubCell"/>
</dbReference>
<feature type="DNA-binding region" description="Homeobox" evidence="3">
    <location>
        <begin position="212"/>
        <end position="247"/>
    </location>
</feature>
<keyword evidence="3 4" id="KW-0238">DNA-binding</keyword>
<dbReference type="Pfam" id="PF00386">
    <property type="entry name" value="C1q"/>
    <property type="match status" value="1"/>
</dbReference>
<evidence type="ECO:0000256" key="1">
    <source>
        <dbReference type="ARBA" id="ARBA00004123"/>
    </source>
</evidence>
<feature type="domain" description="Homeobox" evidence="6">
    <location>
        <begin position="210"/>
        <end position="246"/>
    </location>
</feature>
<keyword evidence="9" id="KW-1185">Reference proteome</keyword>
<evidence type="ECO:0000256" key="4">
    <source>
        <dbReference type="RuleBase" id="RU000682"/>
    </source>
</evidence>
<dbReference type="InterPro" id="IPR046327">
    <property type="entry name" value="HXA1/B1/D1"/>
</dbReference>
<dbReference type="GO" id="GO:0000978">
    <property type="term" value="F:RNA polymerase II cis-regulatory region sequence-specific DNA binding"/>
    <property type="evidence" value="ECO:0007669"/>
    <property type="project" value="TreeGrafter"/>
</dbReference>
<reference evidence="8" key="1">
    <citation type="submission" date="2019-08" db="EMBL/GenBank/DDBJ databases">
        <title>The improved chromosome-level genome for the pearl oyster Pinctada fucata martensii using PacBio sequencing and Hi-C.</title>
        <authorList>
            <person name="Zheng Z."/>
        </authorList>
    </citation>
    <scope>NUCLEOTIDE SEQUENCE</scope>
    <source>
        <strain evidence="8">ZZ-2019</strain>
        <tissue evidence="8">Adductor muscle</tissue>
    </source>
</reference>
<dbReference type="InterPro" id="IPR008983">
    <property type="entry name" value="Tumour_necrosis_fac-like_dom"/>
</dbReference>
<evidence type="ECO:0008006" key="10">
    <source>
        <dbReference type="Google" id="ProtNLM"/>
    </source>
</evidence>
<evidence type="ECO:0000256" key="3">
    <source>
        <dbReference type="PROSITE-ProRule" id="PRU00108"/>
    </source>
</evidence>
<dbReference type="SMART" id="SM00110">
    <property type="entry name" value="C1Q"/>
    <property type="match status" value="1"/>
</dbReference>
<evidence type="ECO:0000313" key="8">
    <source>
        <dbReference type="EMBL" id="KAK3105419.1"/>
    </source>
</evidence>
<evidence type="ECO:0000259" key="6">
    <source>
        <dbReference type="PROSITE" id="PS50071"/>
    </source>
</evidence>
<evidence type="ECO:0000256" key="2">
    <source>
        <dbReference type="ARBA" id="ARBA00022473"/>
    </source>
</evidence>
<dbReference type="Proteomes" id="UP001186944">
    <property type="component" value="Unassembled WGS sequence"/>
</dbReference>
<name>A0AA88YH54_PINIB</name>
<keyword evidence="3 4" id="KW-0539">Nucleus</keyword>
<organism evidence="8 9">
    <name type="scientific">Pinctada imbricata</name>
    <name type="common">Atlantic pearl-oyster</name>
    <name type="synonym">Pinctada martensii</name>
    <dbReference type="NCBI Taxonomy" id="66713"/>
    <lineage>
        <taxon>Eukaryota</taxon>
        <taxon>Metazoa</taxon>
        <taxon>Spiralia</taxon>
        <taxon>Lophotrochozoa</taxon>
        <taxon>Mollusca</taxon>
        <taxon>Bivalvia</taxon>
        <taxon>Autobranchia</taxon>
        <taxon>Pteriomorphia</taxon>
        <taxon>Pterioida</taxon>
        <taxon>Pterioidea</taxon>
        <taxon>Pteriidae</taxon>
        <taxon>Pinctada</taxon>
    </lineage>
</organism>
<dbReference type="AlphaFoldDB" id="A0AA88YH54"/>
<feature type="region of interest" description="Disordered" evidence="5">
    <location>
        <begin position="158"/>
        <end position="218"/>
    </location>
</feature>
<protein>
    <recommendedName>
        <fullName evidence="10">C1q domain-containing protein</fullName>
    </recommendedName>
</protein>
<dbReference type="EMBL" id="VSWD01000004">
    <property type="protein sequence ID" value="KAK3105419.1"/>
    <property type="molecule type" value="Genomic_DNA"/>
</dbReference>
<accession>A0AA88YH54</accession>
<comment type="subcellular location">
    <subcellularLocation>
        <location evidence="1 3 4">Nucleus</location>
    </subcellularLocation>
</comment>
<dbReference type="PRINTS" id="PR00007">
    <property type="entry name" value="COMPLEMNTC1Q"/>
</dbReference>
<evidence type="ECO:0000259" key="7">
    <source>
        <dbReference type="PROSITE" id="PS50871"/>
    </source>
</evidence>
<dbReference type="InterPro" id="IPR009057">
    <property type="entry name" value="Homeodomain-like_sf"/>
</dbReference>
<dbReference type="PROSITE" id="PS50871">
    <property type="entry name" value="C1Q"/>
    <property type="match status" value="1"/>
</dbReference>
<dbReference type="PANTHER" id="PTHR45946:SF4">
    <property type="entry name" value="HOMEOBOX PROTEIN ROUGH-RELATED"/>
    <property type="match status" value="1"/>
</dbReference>
<feature type="compositionally biased region" description="Polar residues" evidence="5">
    <location>
        <begin position="158"/>
        <end position="175"/>
    </location>
</feature>
<sequence>MNSEGDYTICNLDSHSYGNSYTSSDIPNAIYGYSNNISARTVDTGQQYYGSENIIPHGLSGVDLSLTNGQGLNYPVNSAVAPRVSRHQGYHDLGDSGQAHMVDPYLTPHHGLALNGDAHIPGGNGMNLSPGRGSYGGSCTDNLTSCSLSNVYGATIPPQAQSPIKQEPSTGQNLASKPYRWMQIKRNAPKPAPKPTSPEYGYPPTTGGAPQPNMGRTNFTNKQLTELEKEFHFNKYLTRARRIEIACFSWSERDSERNRTYAFTVSTSSILTNYNHKKIVYDKVITNIGGAYNSNTGIFTCPSPGTYVFTWSTLSGSASENCEAYIYHNGNRLLKSHSYEYNGGYSEAASNTILLSLTVGDHLWIQTPVGTRCYGYPYTAFSGWKI</sequence>
<dbReference type="InterPro" id="IPR001356">
    <property type="entry name" value="HD"/>
</dbReference>
<keyword evidence="3 4" id="KW-0371">Homeobox</keyword>
<dbReference type="Gene3D" id="1.10.10.60">
    <property type="entry name" value="Homeodomain-like"/>
    <property type="match status" value="1"/>
</dbReference>
<evidence type="ECO:0000313" key="9">
    <source>
        <dbReference type="Proteomes" id="UP001186944"/>
    </source>
</evidence>
<dbReference type="SUPFAM" id="SSF46689">
    <property type="entry name" value="Homeodomain-like"/>
    <property type="match status" value="1"/>
</dbReference>
<gene>
    <name evidence="8" type="ORF">FSP39_024908</name>
</gene>
<keyword evidence="2" id="KW-0217">Developmental protein</keyword>
<dbReference type="GO" id="GO:0000981">
    <property type="term" value="F:DNA-binding transcription factor activity, RNA polymerase II-specific"/>
    <property type="evidence" value="ECO:0007669"/>
    <property type="project" value="TreeGrafter"/>
</dbReference>
<evidence type="ECO:0000256" key="5">
    <source>
        <dbReference type="SAM" id="MobiDB-lite"/>
    </source>
</evidence>
<dbReference type="PANTHER" id="PTHR45946">
    <property type="entry name" value="HOMEOBOX PROTEIN ROUGH-RELATED"/>
    <property type="match status" value="1"/>
</dbReference>
<dbReference type="Gene3D" id="2.60.120.40">
    <property type="match status" value="1"/>
</dbReference>
<dbReference type="Pfam" id="PF00046">
    <property type="entry name" value="Homeodomain"/>
    <property type="match status" value="1"/>
</dbReference>
<dbReference type="CDD" id="cd00086">
    <property type="entry name" value="homeodomain"/>
    <property type="match status" value="1"/>
</dbReference>
<comment type="caution">
    <text evidence="8">The sequence shown here is derived from an EMBL/GenBank/DDBJ whole genome shotgun (WGS) entry which is preliminary data.</text>
</comment>
<dbReference type="SUPFAM" id="SSF49842">
    <property type="entry name" value="TNF-like"/>
    <property type="match status" value="1"/>
</dbReference>
<proteinExistence type="predicted"/>